<dbReference type="RefSeq" id="XP_056694400.1">
    <property type="nucleotide sequence ID" value="XM_056838422.1"/>
</dbReference>
<reference evidence="2" key="1">
    <citation type="journal article" date="2021" name="Nat. Commun.">
        <title>Genomic analyses provide insights into spinach domestication and the genetic basis of agronomic traits.</title>
        <authorList>
            <person name="Cai X."/>
            <person name="Sun X."/>
            <person name="Xu C."/>
            <person name="Sun H."/>
            <person name="Wang X."/>
            <person name="Ge C."/>
            <person name="Zhang Z."/>
            <person name="Wang Q."/>
            <person name="Fei Z."/>
            <person name="Jiao C."/>
            <person name="Wang Q."/>
        </authorList>
    </citation>
    <scope>NUCLEOTIDE SEQUENCE [LARGE SCALE GENOMIC DNA]</scope>
    <source>
        <strain evidence="2">cv. Varoflay</strain>
    </source>
</reference>
<dbReference type="PANTHER" id="PTHR31672">
    <property type="entry name" value="BNACNNG10540D PROTEIN"/>
    <property type="match status" value="1"/>
</dbReference>
<evidence type="ECO:0000259" key="1">
    <source>
        <dbReference type="PROSITE" id="PS50181"/>
    </source>
</evidence>
<evidence type="ECO:0000313" key="2">
    <source>
        <dbReference type="Proteomes" id="UP000813463"/>
    </source>
</evidence>
<name>A0ABM3RFK7_SPIOL</name>
<keyword evidence="2" id="KW-1185">Reference proteome</keyword>
<dbReference type="NCBIfam" id="TIGR01640">
    <property type="entry name" value="F_box_assoc_1"/>
    <property type="match status" value="1"/>
</dbReference>
<proteinExistence type="predicted"/>
<dbReference type="Pfam" id="PF07734">
    <property type="entry name" value="FBA_1"/>
    <property type="match status" value="1"/>
</dbReference>
<reference evidence="3" key="2">
    <citation type="submission" date="2025-08" db="UniProtKB">
        <authorList>
            <consortium name="RefSeq"/>
        </authorList>
    </citation>
    <scope>IDENTIFICATION</scope>
    <source>
        <tissue evidence="3">Leaf</tissue>
    </source>
</reference>
<dbReference type="PROSITE" id="PS50181">
    <property type="entry name" value="FBOX"/>
    <property type="match status" value="1"/>
</dbReference>
<dbReference type="Proteomes" id="UP000813463">
    <property type="component" value="Chromosome 3"/>
</dbReference>
<evidence type="ECO:0000313" key="3">
    <source>
        <dbReference type="RefSeq" id="XP_056694400.1"/>
    </source>
</evidence>
<dbReference type="InterPro" id="IPR050796">
    <property type="entry name" value="SCF_F-box_component"/>
</dbReference>
<dbReference type="InterPro" id="IPR017451">
    <property type="entry name" value="F-box-assoc_interact_dom"/>
</dbReference>
<dbReference type="InterPro" id="IPR006527">
    <property type="entry name" value="F-box-assoc_dom_typ1"/>
</dbReference>
<organism evidence="2 3">
    <name type="scientific">Spinacia oleracea</name>
    <name type="common">Spinach</name>
    <dbReference type="NCBI Taxonomy" id="3562"/>
    <lineage>
        <taxon>Eukaryota</taxon>
        <taxon>Viridiplantae</taxon>
        <taxon>Streptophyta</taxon>
        <taxon>Embryophyta</taxon>
        <taxon>Tracheophyta</taxon>
        <taxon>Spermatophyta</taxon>
        <taxon>Magnoliopsida</taxon>
        <taxon>eudicotyledons</taxon>
        <taxon>Gunneridae</taxon>
        <taxon>Pentapetalae</taxon>
        <taxon>Caryophyllales</taxon>
        <taxon>Chenopodiaceae</taxon>
        <taxon>Chenopodioideae</taxon>
        <taxon>Anserineae</taxon>
        <taxon>Spinacia</taxon>
    </lineage>
</organism>
<dbReference type="SMART" id="SM00256">
    <property type="entry name" value="FBOX"/>
    <property type="match status" value="1"/>
</dbReference>
<dbReference type="SUPFAM" id="SSF81383">
    <property type="entry name" value="F-box domain"/>
    <property type="match status" value="1"/>
</dbReference>
<dbReference type="Gene3D" id="1.20.1280.50">
    <property type="match status" value="1"/>
</dbReference>
<dbReference type="GeneID" id="130469308"/>
<dbReference type="Pfam" id="PF00646">
    <property type="entry name" value="F-box"/>
    <property type="match status" value="1"/>
</dbReference>
<sequence>MASLPPDLVHEILSLLPVKALLKFKLVCKEWYNLIQSPGFIEYHYNRSLEMNNNVSLVTIQDSTLYHIHDLNSFTHFTKIELPCQFNYQVRGSCKGLLCLRSKQGLFLCNPATRVLKPVEVPKGINFDCSSTSLIGFGFDHISDDFKILMVLMHYQTWVYSLKSDSWRRIGSTPCGLFISDRHGGAVFNNNKLHWLCPNKQRIVCFDLHDEEFGEVPIMSYSQHLDIEWMHLVDFDGCLCLSFSTISRPIDWYAETHVWIMKEYNVKESWIQLFHLRDTELYPLTYNKYQNQIIFRESYERSICQYNLKGDNDIHYVDGFFPGNYITGKTITSCIDGLTPFLCGGKTQTAIINDKA</sequence>
<dbReference type="InterPro" id="IPR036047">
    <property type="entry name" value="F-box-like_dom_sf"/>
</dbReference>
<dbReference type="InterPro" id="IPR001810">
    <property type="entry name" value="F-box_dom"/>
</dbReference>
<feature type="domain" description="F-box" evidence="1">
    <location>
        <begin position="1"/>
        <end position="48"/>
    </location>
</feature>
<gene>
    <name evidence="3" type="primary">LOC130469308</name>
</gene>
<dbReference type="PANTHER" id="PTHR31672:SF13">
    <property type="entry name" value="F-BOX PROTEIN CPR30-LIKE"/>
    <property type="match status" value="1"/>
</dbReference>
<accession>A0ABM3RFK7</accession>
<protein>
    <submittedName>
        <fullName evidence="3">F-box protein CPR1-like</fullName>
    </submittedName>
</protein>
<dbReference type="CDD" id="cd22157">
    <property type="entry name" value="F-box_AtFBW1-like"/>
    <property type="match status" value="1"/>
</dbReference>